<protein>
    <submittedName>
        <fullName evidence="2">Uncharacterized protein</fullName>
    </submittedName>
</protein>
<evidence type="ECO:0000313" key="3">
    <source>
        <dbReference type="Proteomes" id="UP000821853"/>
    </source>
</evidence>
<organism evidence="2 3">
    <name type="scientific">Haemaphysalis longicornis</name>
    <name type="common">Bush tick</name>
    <dbReference type="NCBI Taxonomy" id="44386"/>
    <lineage>
        <taxon>Eukaryota</taxon>
        <taxon>Metazoa</taxon>
        <taxon>Ecdysozoa</taxon>
        <taxon>Arthropoda</taxon>
        <taxon>Chelicerata</taxon>
        <taxon>Arachnida</taxon>
        <taxon>Acari</taxon>
        <taxon>Parasitiformes</taxon>
        <taxon>Ixodida</taxon>
        <taxon>Ixodoidea</taxon>
        <taxon>Ixodidae</taxon>
        <taxon>Haemaphysalinae</taxon>
        <taxon>Haemaphysalis</taxon>
    </lineage>
</organism>
<comment type="caution">
    <text evidence="2">The sequence shown here is derived from an EMBL/GenBank/DDBJ whole genome shotgun (WGS) entry which is preliminary data.</text>
</comment>
<reference evidence="2 3" key="1">
    <citation type="journal article" date="2020" name="Cell">
        <title>Large-Scale Comparative Analyses of Tick Genomes Elucidate Their Genetic Diversity and Vector Capacities.</title>
        <authorList>
            <consortium name="Tick Genome and Microbiome Consortium (TIGMIC)"/>
            <person name="Jia N."/>
            <person name="Wang J."/>
            <person name="Shi W."/>
            <person name="Du L."/>
            <person name="Sun Y."/>
            <person name="Zhan W."/>
            <person name="Jiang J.F."/>
            <person name="Wang Q."/>
            <person name="Zhang B."/>
            <person name="Ji P."/>
            <person name="Bell-Sakyi L."/>
            <person name="Cui X.M."/>
            <person name="Yuan T.T."/>
            <person name="Jiang B.G."/>
            <person name="Yang W.F."/>
            <person name="Lam T.T."/>
            <person name="Chang Q.C."/>
            <person name="Ding S.J."/>
            <person name="Wang X.J."/>
            <person name="Zhu J.G."/>
            <person name="Ruan X.D."/>
            <person name="Zhao L."/>
            <person name="Wei J.T."/>
            <person name="Ye R.Z."/>
            <person name="Que T.C."/>
            <person name="Du C.H."/>
            <person name="Zhou Y.H."/>
            <person name="Cheng J.X."/>
            <person name="Dai P.F."/>
            <person name="Guo W.B."/>
            <person name="Han X.H."/>
            <person name="Huang E.J."/>
            <person name="Li L.F."/>
            <person name="Wei W."/>
            <person name="Gao Y.C."/>
            <person name="Liu J.Z."/>
            <person name="Shao H.Z."/>
            <person name="Wang X."/>
            <person name="Wang C.C."/>
            <person name="Yang T.C."/>
            <person name="Huo Q.B."/>
            <person name="Li W."/>
            <person name="Chen H.Y."/>
            <person name="Chen S.E."/>
            <person name="Zhou L.G."/>
            <person name="Ni X.B."/>
            <person name="Tian J.H."/>
            <person name="Sheng Y."/>
            <person name="Liu T."/>
            <person name="Pan Y.S."/>
            <person name="Xia L.Y."/>
            <person name="Li J."/>
            <person name="Zhao F."/>
            <person name="Cao W.C."/>
        </authorList>
    </citation>
    <scope>NUCLEOTIDE SEQUENCE [LARGE SCALE GENOMIC DNA]</scope>
    <source>
        <strain evidence="2">HaeL-2018</strain>
    </source>
</reference>
<gene>
    <name evidence="2" type="ORF">HPB48_018294</name>
</gene>
<accession>A0A9J6FSM8</accession>
<sequence>MGESALKSHQKSAKHRSKVAAGEGCSSVTSFLQAANVTETTSQRENTETSSRAATLDEDCRRHDSVIEAEILWTMKVVPSHYSYSSCGSVSELFRKMFPDSDIPRSFTCSEKKCGLQTSIPPSMQMRKLQYPLWLCDINVATHEIYLEICSEGLAAFDYLERIGVIAVRLKKSLFS</sequence>
<evidence type="ECO:0000313" key="2">
    <source>
        <dbReference type="EMBL" id="KAH9365304.1"/>
    </source>
</evidence>
<dbReference type="OrthoDB" id="6747606at2759"/>
<feature type="region of interest" description="Disordered" evidence="1">
    <location>
        <begin position="36"/>
        <end position="55"/>
    </location>
</feature>
<dbReference type="Proteomes" id="UP000821853">
    <property type="component" value="Unassembled WGS sequence"/>
</dbReference>
<proteinExistence type="predicted"/>
<feature type="compositionally biased region" description="Polar residues" evidence="1">
    <location>
        <begin position="36"/>
        <end position="53"/>
    </location>
</feature>
<keyword evidence="3" id="KW-1185">Reference proteome</keyword>
<dbReference type="EMBL" id="JABSTR010000003">
    <property type="protein sequence ID" value="KAH9365304.1"/>
    <property type="molecule type" value="Genomic_DNA"/>
</dbReference>
<feature type="region of interest" description="Disordered" evidence="1">
    <location>
        <begin position="1"/>
        <end position="24"/>
    </location>
</feature>
<dbReference type="OMA" id="ATHEIYL"/>
<dbReference type="VEuPathDB" id="VectorBase:HLOH_057940"/>
<feature type="compositionally biased region" description="Basic residues" evidence="1">
    <location>
        <begin position="8"/>
        <end position="18"/>
    </location>
</feature>
<name>A0A9J6FSM8_HAELO</name>
<dbReference type="AlphaFoldDB" id="A0A9J6FSM8"/>
<evidence type="ECO:0000256" key="1">
    <source>
        <dbReference type="SAM" id="MobiDB-lite"/>
    </source>
</evidence>